<feature type="coiled-coil region" evidence="1">
    <location>
        <begin position="81"/>
        <end position="143"/>
    </location>
</feature>
<evidence type="ECO:0000256" key="1">
    <source>
        <dbReference type="SAM" id="Coils"/>
    </source>
</evidence>
<name>A0A699ZA46_HAELA</name>
<dbReference type="EMBL" id="BLLF01000889">
    <property type="protein sequence ID" value="GFH15714.1"/>
    <property type="molecule type" value="Genomic_DNA"/>
</dbReference>
<keyword evidence="1" id="KW-0175">Coiled coil</keyword>
<gene>
    <name evidence="2" type="ORF">HaLaN_11994</name>
</gene>
<dbReference type="Proteomes" id="UP000485058">
    <property type="component" value="Unassembled WGS sequence"/>
</dbReference>
<evidence type="ECO:0000313" key="2">
    <source>
        <dbReference type="EMBL" id="GFH15714.1"/>
    </source>
</evidence>
<accession>A0A699ZA46</accession>
<protein>
    <submittedName>
        <fullName evidence="2">Uncharacterized protein</fullName>
    </submittedName>
</protein>
<organism evidence="2 3">
    <name type="scientific">Haematococcus lacustris</name>
    <name type="common">Green alga</name>
    <name type="synonym">Haematococcus pluvialis</name>
    <dbReference type="NCBI Taxonomy" id="44745"/>
    <lineage>
        <taxon>Eukaryota</taxon>
        <taxon>Viridiplantae</taxon>
        <taxon>Chlorophyta</taxon>
        <taxon>core chlorophytes</taxon>
        <taxon>Chlorophyceae</taxon>
        <taxon>CS clade</taxon>
        <taxon>Chlamydomonadales</taxon>
        <taxon>Haematococcaceae</taxon>
        <taxon>Haematococcus</taxon>
    </lineage>
</organism>
<feature type="non-terminal residue" evidence="2">
    <location>
        <position position="1"/>
    </location>
</feature>
<evidence type="ECO:0000313" key="3">
    <source>
        <dbReference type="Proteomes" id="UP000485058"/>
    </source>
</evidence>
<sequence>GTLHEVLAQSHLHCQKYKQIRDDYHRLLFKRASSIQSSKAVPSAAKAVVDNIQTRLHQEVAEREAEAALYSARLYESERQLSDWYVEKRMLEQHIARLREEVAQRDRLDQEIESCVCGLFERMHQLELANEQLRSQLAADGEEGWARQGEGVGP</sequence>
<keyword evidence="3" id="KW-1185">Reference proteome</keyword>
<reference evidence="2 3" key="1">
    <citation type="submission" date="2020-02" db="EMBL/GenBank/DDBJ databases">
        <title>Draft genome sequence of Haematococcus lacustris strain NIES-144.</title>
        <authorList>
            <person name="Morimoto D."/>
            <person name="Nakagawa S."/>
            <person name="Yoshida T."/>
            <person name="Sawayama S."/>
        </authorList>
    </citation>
    <scope>NUCLEOTIDE SEQUENCE [LARGE SCALE GENOMIC DNA]</scope>
    <source>
        <strain evidence="2 3">NIES-144</strain>
    </source>
</reference>
<dbReference type="AlphaFoldDB" id="A0A699ZA46"/>
<proteinExistence type="predicted"/>
<comment type="caution">
    <text evidence="2">The sequence shown here is derived from an EMBL/GenBank/DDBJ whole genome shotgun (WGS) entry which is preliminary data.</text>
</comment>